<feature type="domain" description="Putative amidase" evidence="1">
    <location>
        <begin position="9"/>
        <end position="160"/>
    </location>
</feature>
<name>A0A1W1XDB7_9CLOT</name>
<protein>
    <submittedName>
        <fullName evidence="2">Putative amidase domain-containing protein</fullName>
    </submittedName>
</protein>
<dbReference type="AlphaFoldDB" id="A0A1W1XDB7"/>
<dbReference type="STRING" id="1121291.SAMN02745134_01468"/>
<evidence type="ECO:0000259" key="1">
    <source>
        <dbReference type="Pfam" id="PF12671"/>
    </source>
</evidence>
<evidence type="ECO:0000313" key="3">
    <source>
        <dbReference type="Proteomes" id="UP000192468"/>
    </source>
</evidence>
<dbReference type="Proteomes" id="UP000192468">
    <property type="component" value="Unassembled WGS sequence"/>
</dbReference>
<dbReference type="RefSeq" id="WP_084114951.1">
    <property type="nucleotide sequence ID" value="NZ_FWXH01000003.1"/>
</dbReference>
<reference evidence="2 3" key="1">
    <citation type="submission" date="2017-04" db="EMBL/GenBank/DDBJ databases">
        <authorList>
            <person name="Afonso C.L."/>
            <person name="Miller P.J."/>
            <person name="Scott M.A."/>
            <person name="Spackman E."/>
            <person name="Goraichik I."/>
            <person name="Dimitrov K.M."/>
            <person name="Suarez D.L."/>
            <person name="Swayne D.E."/>
        </authorList>
    </citation>
    <scope>NUCLEOTIDE SEQUENCE [LARGE SCALE GENOMIC DNA]</scope>
    <source>
        <strain evidence="2 3">DSM 12555</strain>
    </source>
</reference>
<gene>
    <name evidence="2" type="ORF">SAMN02745134_01468</name>
</gene>
<keyword evidence="3" id="KW-1185">Reference proteome</keyword>
<dbReference type="PANTHER" id="PTHR40032:SF1">
    <property type="entry name" value="EXPORTED PROTEIN"/>
    <property type="match status" value="1"/>
</dbReference>
<dbReference type="InterPro" id="IPR024301">
    <property type="entry name" value="Amidase_6"/>
</dbReference>
<dbReference type="Pfam" id="PF12671">
    <property type="entry name" value="Amidase_6"/>
    <property type="match status" value="1"/>
</dbReference>
<dbReference type="OrthoDB" id="9812429at2"/>
<dbReference type="PANTHER" id="PTHR40032">
    <property type="entry name" value="EXPORTED PROTEIN-RELATED"/>
    <property type="match status" value="1"/>
</dbReference>
<accession>A0A1W1XDB7</accession>
<evidence type="ECO:0000313" key="2">
    <source>
        <dbReference type="EMBL" id="SMC21852.1"/>
    </source>
</evidence>
<sequence>MNYKSNLTYSKVRAVNYAFNYAQTPNPAFKYIPVYEDNGGDCTNFTSQCMLAGGAPMIFSGKNPWWYKSSRWSFSWSVAEELYLYLKNNDKNNLYGIKGKEVPYINMLEPGDVIFYENNNGRISHSATITYLYNDYPLISQHTPNFLNIPFEKNWAAKMHFIQISL</sequence>
<proteinExistence type="predicted"/>
<organism evidence="2 3">
    <name type="scientific">Clostridium acidisoli DSM 12555</name>
    <dbReference type="NCBI Taxonomy" id="1121291"/>
    <lineage>
        <taxon>Bacteria</taxon>
        <taxon>Bacillati</taxon>
        <taxon>Bacillota</taxon>
        <taxon>Clostridia</taxon>
        <taxon>Eubacteriales</taxon>
        <taxon>Clostridiaceae</taxon>
        <taxon>Clostridium</taxon>
    </lineage>
</organism>
<dbReference type="EMBL" id="FWXH01000003">
    <property type="protein sequence ID" value="SMC21852.1"/>
    <property type="molecule type" value="Genomic_DNA"/>
</dbReference>